<evidence type="ECO:0000256" key="2">
    <source>
        <dbReference type="ARBA" id="ARBA00022723"/>
    </source>
</evidence>
<dbReference type="PROSITE" id="PS00518">
    <property type="entry name" value="ZF_RING_1"/>
    <property type="match status" value="1"/>
</dbReference>
<feature type="domain" description="RING-type" evidence="6">
    <location>
        <begin position="136"/>
        <end position="173"/>
    </location>
</feature>
<dbReference type="Pfam" id="PF13639">
    <property type="entry name" value="zf-RING_2"/>
    <property type="match status" value="1"/>
</dbReference>
<evidence type="ECO:0000256" key="3">
    <source>
        <dbReference type="ARBA" id="ARBA00022771"/>
    </source>
</evidence>
<proteinExistence type="predicted"/>
<reference evidence="7" key="2">
    <citation type="submission" date="2024-08" db="UniProtKB">
        <authorList>
            <consortium name="EnsemblMetazoa"/>
        </authorList>
    </citation>
    <scope>IDENTIFICATION</scope>
</reference>
<evidence type="ECO:0000313" key="8">
    <source>
        <dbReference type="Proteomes" id="UP000019118"/>
    </source>
</evidence>
<dbReference type="AlphaFoldDB" id="A0AAR5NZN6"/>
<dbReference type="PANTHER" id="PTHR12109:SF3">
    <property type="entry name" value="RING FINGER PROTEIN 141"/>
    <property type="match status" value="1"/>
</dbReference>
<keyword evidence="8" id="KW-1185">Reference proteome</keyword>
<keyword evidence="2" id="KW-0479">Metal-binding</keyword>
<dbReference type="GO" id="GO:0051865">
    <property type="term" value="P:protein autoubiquitination"/>
    <property type="evidence" value="ECO:0007669"/>
    <property type="project" value="TreeGrafter"/>
</dbReference>
<dbReference type="Gene3D" id="3.30.40.10">
    <property type="entry name" value="Zinc/RING finger domain, C3HC4 (zinc finger)"/>
    <property type="match status" value="1"/>
</dbReference>
<dbReference type="InterPro" id="IPR001841">
    <property type="entry name" value="Znf_RING"/>
</dbReference>
<evidence type="ECO:0000313" key="7">
    <source>
        <dbReference type="EnsemblMetazoa" id="XP_019754394.1"/>
    </source>
</evidence>
<accession>A0AAR5NZN6</accession>
<evidence type="ECO:0000256" key="1">
    <source>
        <dbReference type="ARBA" id="ARBA00022017"/>
    </source>
</evidence>
<dbReference type="PROSITE" id="PS50089">
    <property type="entry name" value="ZF_RING_2"/>
    <property type="match status" value="1"/>
</dbReference>
<keyword evidence="3 5" id="KW-0863">Zinc-finger</keyword>
<sequence>MGETFSHETFEEGNFTLLTAELSSLTYEKFLLLLGELNVLAKNYLDCKGYQMVFAVNKGTDFTIFWKATIQIACVRIDSETGKIPTFRLLSLRQFLKVFRTFKSQLLAARQSCSHMEMRLSTIMEGTISPDSSNDCVICFERKQEVTLPCAHSFCSKCIKEWNEVHDTCPICRERLENPNDAWVISEVPKAEEISCEIKKSLMELTKMPTTSCNPS</sequence>
<keyword evidence="4" id="KW-0862">Zinc</keyword>
<dbReference type="EnsemblMetazoa" id="XM_019898835.1">
    <property type="protein sequence ID" value="XP_019754394.1"/>
    <property type="gene ID" value="LOC109533498"/>
</dbReference>
<name>A0AAR5NZN6_DENPD</name>
<evidence type="ECO:0000259" key="6">
    <source>
        <dbReference type="PROSITE" id="PS50089"/>
    </source>
</evidence>
<dbReference type="GO" id="GO:0004842">
    <property type="term" value="F:ubiquitin-protein transferase activity"/>
    <property type="evidence" value="ECO:0007669"/>
    <property type="project" value="TreeGrafter"/>
</dbReference>
<dbReference type="PANTHER" id="PTHR12109">
    <property type="entry name" value="RING FINGER PROTEIN 141-RELATED"/>
    <property type="match status" value="1"/>
</dbReference>
<protein>
    <recommendedName>
        <fullName evidence="1">RING finger protein 141</fullName>
    </recommendedName>
</protein>
<dbReference type="Proteomes" id="UP000019118">
    <property type="component" value="Unassembled WGS sequence"/>
</dbReference>
<dbReference type="SUPFAM" id="SSF57850">
    <property type="entry name" value="RING/U-box"/>
    <property type="match status" value="1"/>
</dbReference>
<evidence type="ECO:0000256" key="4">
    <source>
        <dbReference type="ARBA" id="ARBA00022833"/>
    </source>
</evidence>
<dbReference type="InterPro" id="IPR047126">
    <property type="entry name" value="RNF141-like"/>
</dbReference>
<reference evidence="8" key="1">
    <citation type="journal article" date="2013" name="Genome Biol.">
        <title>Draft genome of the mountain pine beetle, Dendroctonus ponderosae Hopkins, a major forest pest.</title>
        <authorList>
            <person name="Keeling C.I."/>
            <person name="Yuen M.M."/>
            <person name="Liao N.Y."/>
            <person name="Docking T.R."/>
            <person name="Chan S.K."/>
            <person name="Taylor G.A."/>
            <person name="Palmquist D.L."/>
            <person name="Jackman S.D."/>
            <person name="Nguyen A."/>
            <person name="Li M."/>
            <person name="Henderson H."/>
            <person name="Janes J.K."/>
            <person name="Zhao Y."/>
            <person name="Pandoh P."/>
            <person name="Moore R."/>
            <person name="Sperling F.A."/>
            <person name="Huber D.P."/>
            <person name="Birol I."/>
            <person name="Jones S.J."/>
            <person name="Bohlmann J."/>
        </authorList>
    </citation>
    <scope>NUCLEOTIDE SEQUENCE</scope>
</reference>
<organism evidence="7 8">
    <name type="scientific">Dendroctonus ponderosae</name>
    <name type="common">Mountain pine beetle</name>
    <dbReference type="NCBI Taxonomy" id="77166"/>
    <lineage>
        <taxon>Eukaryota</taxon>
        <taxon>Metazoa</taxon>
        <taxon>Ecdysozoa</taxon>
        <taxon>Arthropoda</taxon>
        <taxon>Hexapoda</taxon>
        <taxon>Insecta</taxon>
        <taxon>Pterygota</taxon>
        <taxon>Neoptera</taxon>
        <taxon>Endopterygota</taxon>
        <taxon>Coleoptera</taxon>
        <taxon>Polyphaga</taxon>
        <taxon>Cucujiformia</taxon>
        <taxon>Curculionidae</taxon>
        <taxon>Scolytinae</taxon>
        <taxon>Dendroctonus</taxon>
    </lineage>
</organism>
<dbReference type="InterPro" id="IPR017907">
    <property type="entry name" value="Znf_RING_CS"/>
</dbReference>
<dbReference type="GO" id="GO:0008270">
    <property type="term" value="F:zinc ion binding"/>
    <property type="evidence" value="ECO:0007669"/>
    <property type="project" value="UniProtKB-KW"/>
</dbReference>
<dbReference type="CDD" id="cd16545">
    <property type="entry name" value="RING-HC_RNF141"/>
    <property type="match status" value="1"/>
</dbReference>
<dbReference type="InterPro" id="IPR043400">
    <property type="entry name" value="RING-HC_RNF141"/>
</dbReference>
<dbReference type="InterPro" id="IPR013083">
    <property type="entry name" value="Znf_RING/FYVE/PHD"/>
</dbReference>
<evidence type="ECO:0000256" key="5">
    <source>
        <dbReference type="PROSITE-ProRule" id="PRU00175"/>
    </source>
</evidence>
<dbReference type="SMART" id="SM00184">
    <property type="entry name" value="RING"/>
    <property type="match status" value="1"/>
</dbReference>